<protein>
    <submittedName>
        <fullName evidence="1">Uncharacterized protein</fullName>
    </submittedName>
</protein>
<proteinExistence type="predicted"/>
<dbReference type="Proteomes" id="UP001516400">
    <property type="component" value="Unassembled WGS sequence"/>
</dbReference>
<evidence type="ECO:0000313" key="2">
    <source>
        <dbReference type="Proteomes" id="UP001516400"/>
    </source>
</evidence>
<organism evidence="1 2">
    <name type="scientific">Cryptolaemus montrouzieri</name>
    <dbReference type="NCBI Taxonomy" id="559131"/>
    <lineage>
        <taxon>Eukaryota</taxon>
        <taxon>Metazoa</taxon>
        <taxon>Ecdysozoa</taxon>
        <taxon>Arthropoda</taxon>
        <taxon>Hexapoda</taxon>
        <taxon>Insecta</taxon>
        <taxon>Pterygota</taxon>
        <taxon>Neoptera</taxon>
        <taxon>Endopterygota</taxon>
        <taxon>Coleoptera</taxon>
        <taxon>Polyphaga</taxon>
        <taxon>Cucujiformia</taxon>
        <taxon>Coccinelloidea</taxon>
        <taxon>Coccinellidae</taxon>
        <taxon>Scymninae</taxon>
        <taxon>Scymnini</taxon>
        <taxon>Cryptolaemus</taxon>
    </lineage>
</organism>
<gene>
    <name evidence="1" type="ORF">HHI36_003209</name>
</gene>
<name>A0ABD2PD87_9CUCU</name>
<evidence type="ECO:0000313" key="1">
    <source>
        <dbReference type="EMBL" id="KAL3288775.1"/>
    </source>
</evidence>
<reference evidence="1 2" key="1">
    <citation type="journal article" date="2021" name="BMC Biol.">
        <title>Horizontally acquired antibacterial genes associated with adaptive radiation of ladybird beetles.</title>
        <authorList>
            <person name="Li H.S."/>
            <person name="Tang X.F."/>
            <person name="Huang Y.H."/>
            <person name="Xu Z.Y."/>
            <person name="Chen M.L."/>
            <person name="Du X.Y."/>
            <person name="Qiu B.Y."/>
            <person name="Chen P.T."/>
            <person name="Zhang W."/>
            <person name="Slipinski A."/>
            <person name="Escalona H.E."/>
            <person name="Waterhouse R.M."/>
            <person name="Zwick A."/>
            <person name="Pang H."/>
        </authorList>
    </citation>
    <scope>NUCLEOTIDE SEQUENCE [LARGE SCALE GENOMIC DNA]</scope>
    <source>
        <strain evidence="1">SYSU2018</strain>
    </source>
</reference>
<dbReference type="AlphaFoldDB" id="A0ABD2PD87"/>
<sequence length="139" mass="16295">MLYDLNQENKSTICRLQHSFDLMGTKDHTNASEFLSIMQWFGLSPTIVEPTRITVNKESGIDKIFTNMSKLFFEAWVLSTVLSDHTGQIITFYIESVQRNVPSFKRFYSEKAKLQFRQTLGEQSWEQVFLIDEKKLNDQ</sequence>
<accession>A0ABD2PD87</accession>
<keyword evidence="2" id="KW-1185">Reference proteome</keyword>
<comment type="caution">
    <text evidence="1">The sequence shown here is derived from an EMBL/GenBank/DDBJ whole genome shotgun (WGS) entry which is preliminary data.</text>
</comment>
<dbReference type="EMBL" id="JABFTP020000185">
    <property type="protein sequence ID" value="KAL3288775.1"/>
    <property type="molecule type" value="Genomic_DNA"/>
</dbReference>